<feature type="compositionally biased region" description="Basic and acidic residues" evidence="1">
    <location>
        <begin position="78"/>
        <end position="110"/>
    </location>
</feature>
<feature type="compositionally biased region" description="Basic residues" evidence="1">
    <location>
        <begin position="185"/>
        <end position="198"/>
    </location>
</feature>
<feature type="non-terminal residue" evidence="2">
    <location>
        <position position="198"/>
    </location>
</feature>
<evidence type="ECO:0000256" key="1">
    <source>
        <dbReference type="SAM" id="MobiDB-lite"/>
    </source>
</evidence>
<protein>
    <submittedName>
        <fullName evidence="2">Uncharacterized protein</fullName>
    </submittedName>
</protein>
<feature type="compositionally biased region" description="Basic and acidic residues" evidence="1">
    <location>
        <begin position="44"/>
        <end position="55"/>
    </location>
</feature>
<proteinExistence type="predicted"/>
<name>K0S2U7_THAOC</name>
<dbReference type="Proteomes" id="UP000266841">
    <property type="component" value="Unassembled WGS sequence"/>
</dbReference>
<gene>
    <name evidence="2" type="ORF">THAOC_20681</name>
</gene>
<dbReference type="AlphaFoldDB" id="K0S2U7"/>
<keyword evidence="3" id="KW-1185">Reference proteome</keyword>
<comment type="caution">
    <text evidence="2">The sequence shown here is derived from an EMBL/GenBank/DDBJ whole genome shotgun (WGS) entry which is preliminary data.</text>
</comment>
<feature type="region of interest" description="Disordered" evidence="1">
    <location>
        <begin position="27"/>
        <end position="198"/>
    </location>
</feature>
<reference evidence="2 3" key="1">
    <citation type="journal article" date="2012" name="Genome Biol.">
        <title>Genome and low-iron response of an oceanic diatom adapted to chronic iron limitation.</title>
        <authorList>
            <person name="Lommer M."/>
            <person name="Specht M."/>
            <person name="Roy A.S."/>
            <person name="Kraemer L."/>
            <person name="Andreson R."/>
            <person name="Gutowska M.A."/>
            <person name="Wolf J."/>
            <person name="Bergner S.V."/>
            <person name="Schilhabel M.B."/>
            <person name="Klostermeier U.C."/>
            <person name="Beiko R.G."/>
            <person name="Rosenstiel P."/>
            <person name="Hippler M."/>
            <person name="Laroche J."/>
        </authorList>
    </citation>
    <scope>NUCLEOTIDE SEQUENCE [LARGE SCALE GENOMIC DNA]</scope>
    <source>
        <strain evidence="2 3">CCMP1005</strain>
    </source>
</reference>
<evidence type="ECO:0000313" key="2">
    <source>
        <dbReference type="EMBL" id="EJK59134.1"/>
    </source>
</evidence>
<sequence length="198" mass="21501">MKAPEPAEQEDQPPSLRLVASAVGALGRGRRAPLPPPANLFEGLEPHREPHEKEQTAISTLPPFRLPEPPPQCACPRGRIERREQAEGRPERIARARTARVETRGLRDSGPRLINRAADQLERRKQVPVTAPRRDGEAKRCTGAATRSSEFAVAKTASARSVYSGGVAAGDKDPERGYDSGPAQKRAKSSRRPGARAT</sequence>
<accession>K0S2U7</accession>
<feature type="compositionally biased region" description="Pro residues" evidence="1">
    <location>
        <begin position="64"/>
        <end position="73"/>
    </location>
</feature>
<organism evidence="2 3">
    <name type="scientific">Thalassiosira oceanica</name>
    <name type="common">Marine diatom</name>
    <dbReference type="NCBI Taxonomy" id="159749"/>
    <lineage>
        <taxon>Eukaryota</taxon>
        <taxon>Sar</taxon>
        <taxon>Stramenopiles</taxon>
        <taxon>Ochrophyta</taxon>
        <taxon>Bacillariophyta</taxon>
        <taxon>Coscinodiscophyceae</taxon>
        <taxon>Thalassiosirophycidae</taxon>
        <taxon>Thalassiosirales</taxon>
        <taxon>Thalassiosiraceae</taxon>
        <taxon>Thalassiosira</taxon>
    </lineage>
</organism>
<dbReference type="EMBL" id="AGNL01023540">
    <property type="protein sequence ID" value="EJK59134.1"/>
    <property type="molecule type" value="Genomic_DNA"/>
</dbReference>
<evidence type="ECO:0000313" key="3">
    <source>
        <dbReference type="Proteomes" id="UP000266841"/>
    </source>
</evidence>